<dbReference type="STRING" id="41427.A0A182IZD7"/>
<dbReference type="VEuPathDB" id="VectorBase:AATE008401"/>
<evidence type="ECO:0000256" key="16">
    <source>
        <dbReference type="ARBA" id="ARBA00082029"/>
    </source>
</evidence>
<evidence type="ECO:0000256" key="1">
    <source>
        <dbReference type="ARBA" id="ARBA00004651"/>
    </source>
</evidence>
<dbReference type="InterPro" id="IPR038050">
    <property type="entry name" value="Neuro_actylchol_rec"/>
</dbReference>
<keyword evidence="7 18" id="KW-1133">Transmembrane helix</keyword>
<comment type="subcellular location">
    <subcellularLocation>
        <location evidence="1">Cell membrane</location>
        <topology evidence="1">Multi-pass membrane protein</topology>
    </subcellularLocation>
</comment>
<dbReference type="Pfam" id="PF02932">
    <property type="entry name" value="Neur_chan_memb"/>
    <property type="match status" value="1"/>
</dbReference>
<evidence type="ECO:0000256" key="3">
    <source>
        <dbReference type="ARBA" id="ARBA00022448"/>
    </source>
</evidence>
<evidence type="ECO:0000256" key="17">
    <source>
        <dbReference type="SAM" id="MobiDB-lite"/>
    </source>
</evidence>
<keyword evidence="4" id="KW-1003">Cell membrane</keyword>
<evidence type="ECO:0000256" key="15">
    <source>
        <dbReference type="ARBA" id="ARBA00073427"/>
    </source>
</evidence>
<dbReference type="PANTHER" id="PTHR43372">
    <property type="entry name" value="FATTY-ACID AMIDE HYDROLASE"/>
    <property type="match status" value="1"/>
</dbReference>
<dbReference type="GO" id="GO:0012505">
    <property type="term" value="C:endomembrane system"/>
    <property type="evidence" value="ECO:0007669"/>
    <property type="project" value="TreeGrafter"/>
</dbReference>
<feature type="transmembrane region" description="Helical" evidence="18">
    <location>
        <begin position="303"/>
        <end position="322"/>
    </location>
</feature>
<evidence type="ECO:0000256" key="7">
    <source>
        <dbReference type="ARBA" id="ARBA00022989"/>
    </source>
</evidence>
<dbReference type="AlphaFoldDB" id="A0A182IZD7"/>
<feature type="transmembrane region" description="Helical" evidence="18">
    <location>
        <begin position="329"/>
        <end position="349"/>
    </location>
</feature>
<dbReference type="GO" id="GO:0004888">
    <property type="term" value="F:transmembrane signaling receptor activity"/>
    <property type="evidence" value="ECO:0007669"/>
    <property type="project" value="InterPro"/>
</dbReference>
<proteinExistence type="inferred from homology"/>
<keyword evidence="9 18" id="KW-0472">Membrane</keyword>
<evidence type="ECO:0000256" key="6">
    <source>
        <dbReference type="ARBA" id="ARBA00022729"/>
    </source>
</evidence>
<feature type="transmembrane region" description="Helical" evidence="18">
    <location>
        <begin position="514"/>
        <end position="534"/>
    </location>
</feature>
<evidence type="ECO:0000256" key="19">
    <source>
        <dbReference type="SAM" id="SignalP"/>
    </source>
</evidence>
<dbReference type="Pfam" id="PF01425">
    <property type="entry name" value="Amidase"/>
    <property type="match status" value="1"/>
</dbReference>
<evidence type="ECO:0000256" key="13">
    <source>
        <dbReference type="ARBA" id="ARBA00051122"/>
    </source>
</evidence>
<evidence type="ECO:0000256" key="5">
    <source>
        <dbReference type="ARBA" id="ARBA00022692"/>
    </source>
</evidence>
<feature type="region of interest" description="Disordered" evidence="17">
    <location>
        <begin position="464"/>
        <end position="495"/>
    </location>
</feature>
<evidence type="ECO:0000259" key="22">
    <source>
        <dbReference type="Pfam" id="PF02932"/>
    </source>
</evidence>
<dbReference type="SUPFAM" id="SSF63712">
    <property type="entry name" value="Nicotinic receptor ligand binding domain-like"/>
    <property type="match status" value="1"/>
</dbReference>
<dbReference type="InterPro" id="IPR023631">
    <property type="entry name" value="Amidase_dom"/>
</dbReference>
<dbReference type="GO" id="GO:0005254">
    <property type="term" value="F:chloride channel activity"/>
    <property type="evidence" value="ECO:0007669"/>
    <property type="project" value="UniProtKB-ARBA"/>
</dbReference>
<dbReference type="InterPro" id="IPR006029">
    <property type="entry name" value="Neurotrans-gated_channel_TM"/>
</dbReference>
<dbReference type="PROSITE" id="PS00236">
    <property type="entry name" value="NEUROTR_ION_CHANNEL"/>
    <property type="match status" value="1"/>
</dbReference>
<evidence type="ECO:0000256" key="10">
    <source>
        <dbReference type="ARBA" id="ARBA00023180"/>
    </source>
</evidence>
<reference evidence="23" key="1">
    <citation type="submission" date="2022-08" db="UniProtKB">
        <authorList>
            <consortium name="EnsemblMetazoa"/>
        </authorList>
    </citation>
    <scope>IDENTIFICATION</scope>
    <source>
        <strain evidence="23">EBRO</strain>
    </source>
</reference>
<keyword evidence="10" id="KW-0325">Glycoprotein</keyword>
<evidence type="ECO:0000256" key="8">
    <source>
        <dbReference type="ARBA" id="ARBA00023065"/>
    </source>
</evidence>
<evidence type="ECO:0000256" key="9">
    <source>
        <dbReference type="ARBA" id="ARBA00023136"/>
    </source>
</evidence>
<organism evidence="23">
    <name type="scientific">Anopheles atroparvus</name>
    <name type="common">European mosquito</name>
    <dbReference type="NCBI Taxonomy" id="41427"/>
    <lineage>
        <taxon>Eukaryota</taxon>
        <taxon>Metazoa</taxon>
        <taxon>Ecdysozoa</taxon>
        <taxon>Arthropoda</taxon>
        <taxon>Hexapoda</taxon>
        <taxon>Insecta</taxon>
        <taxon>Pterygota</taxon>
        <taxon>Neoptera</taxon>
        <taxon>Endopterygota</taxon>
        <taxon>Diptera</taxon>
        <taxon>Nematocera</taxon>
        <taxon>Culicoidea</taxon>
        <taxon>Culicidae</taxon>
        <taxon>Anophelinae</taxon>
        <taxon>Anopheles</taxon>
    </lineage>
</organism>
<feature type="chain" id="PRO_5043792046" description="pH-sensitive chloride channel 2" evidence="19">
    <location>
        <begin position="30"/>
        <end position="1056"/>
    </location>
</feature>
<dbReference type="InterPro" id="IPR018000">
    <property type="entry name" value="Neurotransmitter_ion_chnl_CS"/>
</dbReference>
<keyword evidence="3" id="KW-0813">Transport</keyword>
<dbReference type="GO" id="GO:0005230">
    <property type="term" value="F:extracellular ligand-gated monoatomic ion channel activity"/>
    <property type="evidence" value="ECO:0007669"/>
    <property type="project" value="InterPro"/>
</dbReference>
<evidence type="ECO:0000256" key="12">
    <source>
        <dbReference type="ARBA" id="ARBA00023303"/>
    </source>
</evidence>
<comment type="catalytic activity">
    <reaction evidence="13">
        <text>chloride(in) = chloride(out)</text>
        <dbReference type="Rhea" id="RHEA:29823"/>
        <dbReference type="ChEBI" id="CHEBI:17996"/>
    </reaction>
    <physiologicalReaction direction="left-to-right" evidence="13">
        <dbReference type="Rhea" id="RHEA:29824"/>
    </physiologicalReaction>
</comment>
<dbReference type="InterPro" id="IPR036928">
    <property type="entry name" value="AS_sf"/>
</dbReference>
<evidence type="ECO:0000256" key="2">
    <source>
        <dbReference type="ARBA" id="ARBA00009199"/>
    </source>
</evidence>
<evidence type="ECO:0000256" key="14">
    <source>
        <dbReference type="ARBA" id="ARBA00061606"/>
    </source>
</evidence>
<dbReference type="InterPro" id="IPR052739">
    <property type="entry name" value="FAAH2"/>
</dbReference>
<accession>A0A182IZD7</accession>
<dbReference type="Gene3D" id="2.70.170.10">
    <property type="entry name" value="Neurotransmitter-gated ion-channel ligand-binding domain"/>
    <property type="match status" value="1"/>
</dbReference>
<sequence>MNSQAGASRLCCAYVLLVILHAFATAVTAQDAPDDDADILHVNISDDNHPHAKANGKDSDCPTLEGADHMSQTQLLTRLTHVCRYDRLERPRESLNGKSRPVKVFARAYIYFMQNLEAHDLQFKIHALLQFRYVDPRLVFREVAPNRTKPIMGEQSLRDLLWVPHVFLANERSSDILGTAEKDILTSISPDGTVIVSTRISATLYCWMNLQKFPFDEQHCSTVLESWMYNLDDLVLLWEHKSPVTLAPELHLTEYVLLEMFTNETIINADLSDLRHGAFAGNYSSLSFTVHLAREMGFYMMDYFIPSIMLVAISWVTFWLQADQSAPRITLGTSTMLTFITLASAQGKTLPKVSYIKASEIWFLGCTGFIFGSLVEFAFVNTIWRRKRNVEVKKVNSKHVLKQALTPRPARKDMSGLHKSHSCTSLADSATTVSANSFNNYLTVHSFPQKSNSSQTLPVITTTDVDRSPSDAQSNGNVAIQIDSQTDSGTTNGNGWTTMTPQEVAIWIDKRSRFAFPIAFVIFNVFYWTVAWIAKNNMVRRLLVSFLAFLHLAIDKLLYVCLKWYWGPSKQRCPTLQRKQLIVTYSAVELAAMIRKREVTCYEVVSAFIDRINEVNPLVNAVLDGPIIEALDEARRIDERLQQGAIDEAELAAKPFLGVPFTTKDSTAVKDRLHTLGIVARRGVKSNNDAECVRLMKEAGAIIIATTSIPEINRWQETRNNIIGQTNNPYDNRRTVGGSSGGEGALLAACGTPIGLGTDIGGSIRMPAFYCGVYGHKPTTGVINTRGCSLRTGREPSTMVVAGPMTRYATDLLPLMKVLVGPEVSAVLKLHEPTDIRKLRYFYITESGDIKCSAVQTQLQKAMDRVVEHFSQLAPGGVKKVTLSGTEKTTNMWRYWMTQEPANFGTLLGNGKPLSPLVELAKKLTGRSEYTMASIYSLIDTLLPQEKEDVIKELTRRCDQELTELLGDDGILFYHSTTHAAPYHYAAFVNVYNFSYWCLFNVLHVPATQVPLGLDGDGLPLGIQVVASRNRDRHCLAVAEEIERVFNERIPPFIVD</sequence>
<evidence type="ECO:0000259" key="20">
    <source>
        <dbReference type="Pfam" id="PF01425"/>
    </source>
</evidence>
<dbReference type="Gene3D" id="1.20.58.390">
    <property type="entry name" value="Neurotransmitter-gated ion-channel transmembrane domain"/>
    <property type="match status" value="1"/>
</dbReference>
<dbReference type="PANTHER" id="PTHR43372:SF1">
    <property type="entry name" value="LD38433P"/>
    <property type="match status" value="1"/>
</dbReference>
<feature type="domain" description="Neurotransmitter-gated ion-channel transmembrane" evidence="22">
    <location>
        <begin position="304"/>
        <end position="528"/>
    </location>
</feature>
<dbReference type="EnsemblMetazoa" id="AATE008401-RA">
    <property type="protein sequence ID" value="AATE008401-PA.1"/>
    <property type="gene ID" value="AATE008401"/>
</dbReference>
<keyword evidence="5 18" id="KW-0812">Transmembrane</keyword>
<dbReference type="PRINTS" id="PR00253">
    <property type="entry name" value="GABAARECEPTR"/>
</dbReference>
<feature type="transmembrane region" description="Helical" evidence="18">
    <location>
        <begin position="361"/>
        <end position="384"/>
    </location>
</feature>
<protein>
    <recommendedName>
        <fullName evidence="15">pH-sensitive chloride channel 2</fullName>
    </recommendedName>
    <alternativeName>
        <fullName evidence="16">Ligand-gated chloride channel protein hodor</fullName>
    </alternativeName>
</protein>
<keyword evidence="8" id="KW-0406">Ion transport</keyword>
<feature type="signal peptide" evidence="19">
    <location>
        <begin position="1"/>
        <end position="29"/>
    </location>
</feature>
<keyword evidence="12" id="KW-0407">Ion channel</keyword>
<dbReference type="GO" id="GO:0005886">
    <property type="term" value="C:plasma membrane"/>
    <property type="evidence" value="ECO:0007669"/>
    <property type="project" value="UniProtKB-SubCell"/>
</dbReference>
<name>A0A182IZD7_ANOAO</name>
<dbReference type="SUPFAM" id="SSF75304">
    <property type="entry name" value="Amidase signature (AS) enzymes"/>
    <property type="match status" value="1"/>
</dbReference>
<feature type="domain" description="Amidase" evidence="20">
    <location>
        <begin position="603"/>
        <end position="1036"/>
    </location>
</feature>
<keyword evidence="11" id="KW-1071">Ligand-gated ion channel</keyword>
<evidence type="ECO:0000256" key="18">
    <source>
        <dbReference type="SAM" id="Phobius"/>
    </source>
</evidence>
<dbReference type="InterPro" id="IPR036734">
    <property type="entry name" value="Neur_chan_lig-bd_sf"/>
</dbReference>
<evidence type="ECO:0000256" key="11">
    <source>
        <dbReference type="ARBA" id="ARBA00023286"/>
    </source>
</evidence>
<evidence type="ECO:0000256" key="4">
    <source>
        <dbReference type="ARBA" id="ARBA00022475"/>
    </source>
</evidence>
<dbReference type="FunFam" id="2.70.170.10:FF:000042">
    <property type="entry name" value="Blast:Glycine receptor subunit alpha-3"/>
    <property type="match status" value="1"/>
</dbReference>
<dbReference type="InterPro" id="IPR020556">
    <property type="entry name" value="Amidase_CS"/>
</dbReference>
<dbReference type="CDD" id="cd18987">
    <property type="entry name" value="LGIC_ECD_anion"/>
    <property type="match status" value="1"/>
</dbReference>
<dbReference type="PROSITE" id="PS00571">
    <property type="entry name" value="AMIDASES"/>
    <property type="match status" value="1"/>
</dbReference>
<evidence type="ECO:0000313" key="23">
    <source>
        <dbReference type="EnsemblMetazoa" id="AATE008401-PA.1"/>
    </source>
</evidence>
<dbReference type="Pfam" id="PF02931">
    <property type="entry name" value="Neur_chan_LBD"/>
    <property type="match status" value="1"/>
</dbReference>
<feature type="compositionally biased region" description="Low complexity" evidence="17">
    <location>
        <begin position="486"/>
        <end position="495"/>
    </location>
</feature>
<dbReference type="InterPro" id="IPR006028">
    <property type="entry name" value="GABAA/Glycine_rcpt"/>
</dbReference>
<feature type="compositionally biased region" description="Polar residues" evidence="17">
    <location>
        <begin position="470"/>
        <end position="485"/>
    </location>
</feature>
<evidence type="ECO:0000259" key="21">
    <source>
        <dbReference type="Pfam" id="PF02931"/>
    </source>
</evidence>
<dbReference type="CDD" id="cd19049">
    <property type="entry name" value="LGIC_TM_anion"/>
    <property type="match status" value="1"/>
</dbReference>
<feature type="domain" description="Neurotransmitter-gated ion-channel ligand-binding" evidence="21">
    <location>
        <begin position="73"/>
        <end position="296"/>
    </location>
</feature>
<dbReference type="SUPFAM" id="SSF90112">
    <property type="entry name" value="Neurotransmitter-gated ion-channel transmembrane pore"/>
    <property type="match status" value="1"/>
</dbReference>
<keyword evidence="6 19" id="KW-0732">Signal</keyword>
<dbReference type="GO" id="GO:0099095">
    <property type="term" value="F:ligand-gated monoatomic anion channel activity"/>
    <property type="evidence" value="ECO:0007669"/>
    <property type="project" value="UniProtKB-ARBA"/>
</dbReference>
<comment type="similarity">
    <text evidence="14">Belongs to the ligand-gated ion channel (TC 1.A.9) family.</text>
</comment>
<comment type="similarity">
    <text evidence="2">Belongs to the amidase family.</text>
</comment>
<dbReference type="Gene3D" id="3.90.1300.10">
    <property type="entry name" value="Amidase signature (AS) domain"/>
    <property type="match status" value="1"/>
</dbReference>
<dbReference type="InterPro" id="IPR036719">
    <property type="entry name" value="Neuro-gated_channel_TM_sf"/>
</dbReference>
<dbReference type="InterPro" id="IPR006202">
    <property type="entry name" value="Neur_chan_lig-bd"/>
</dbReference>